<evidence type="ECO:0008006" key="9">
    <source>
        <dbReference type="Google" id="ProtNLM"/>
    </source>
</evidence>
<accession>A0A8S9WTV1</accession>
<keyword evidence="2" id="KW-0964">Secreted</keyword>
<dbReference type="InterPro" id="IPR000884">
    <property type="entry name" value="TSP1_rpt"/>
</dbReference>
<keyword evidence="3" id="KW-0732">Signal</keyword>
<proteinExistence type="predicted"/>
<comment type="subcellular location">
    <subcellularLocation>
        <location evidence="1">Secreted</location>
    </subcellularLocation>
</comment>
<evidence type="ECO:0000313" key="7">
    <source>
        <dbReference type="EMBL" id="KAF6200370.1"/>
    </source>
</evidence>
<gene>
    <name evidence="7" type="ORF">GE061_006673</name>
</gene>
<dbReference type="PANTHER" id="PTHR22906">
    <property type="entry name" value="PROPERDIN"/>
    <property type="match status" value="1"/>
</dbReference>
<dbReference type="PANTHER" id="PTHR22906:SF43">
    <property type="entry name" value="PROPERDIN"/>
    <property type="match status" value="1"/>
</dbReference>
<dbReference type="InterPro" id="IPR052065">
    <property type="entry name" value="Compl_asym_regulator"/>
</dbReference>
<evidence type="ECO:0000256" key="6">
    <source>
        <dbReference type="SAM" id="MobiDB-lite"/>
    </source>
</evidence>
<feature type="region of interest" description="Disordered" evidence="6">
    <location>
        <begin position="190"/>
        <end position="216"/>
    </location>
</feature>
<dbReference type="Gene3D" id="2.20.100.10">
    <property type="entry name" value="Thrombospondin type-1 (TSP1) repeat"/>
    <property type="match status" value="1"/>
</dbReference>
<organism evidence="7 8">
    <name type="scientific">Apolygus lucorum</name>
    <name type="common">Small green plant bug</name>
    <name type="synonym">Lygocoris lucorum</name>
    <dbReference type="NCBI Taxonomy" id="248454"/>
    <lineage>
        <taxon>Eukaryota</taxon>
        <taxon>Metazoa</taxon>
        <taxon>Ecdysozoa</taxon>
        <taxon>Arthropoda</taxon>
        <taxon>Hexapoda</taxon>
        <taxon>Insecta</taxon>
        <taxon>Pterygota</taxon>
        <taxon>Neoptera</taxon>
        <taxon>Paraneoptera</taxon>
        <taxon>Hemiptera</taxon>
        <taxon>Heteroptera</taxon>
        <taxon>Panheteroptera</taxon>
        <taxon>Cimicomorpha</taxon>
        <taxon>Miridae</taxon>
        <taxon>Mirini</taxon>
        <taxon>Apolygus</taxon>
    </lineage>
</organism>
<evidence type="ECO:0000313" key="8">
    <source>
        <dbReference type="Proteomes" id="UP000466442"/>
    </source>
</evidence>
<feature type="compositionally biased region" description="Basic and acidic residues" evidence="6">
    <location>
        <begin position="190"/>
        <end position="203"/>
    </location>
</feature>
<dbReference type="Proteomes" id="UP000466442">
    <property type="component" value="Unassembled WGS sequence"/>
</dbReference>
<keyword evidence="8" id="KW-1185">Reference proteome</keyword>
<dbReference type="InterPro" id="IPR036383">
    <property type="entry name" value="TSP1_rpt_sf"/>
</dbReference>
<evidence type="ECO:0000256" key="5">
    <source>
        <dbReference type="ARBA" id="ARBA00023157"/>
    </source>
</evidence>
<dbReference type="PROSITE" id="PS50092">
    <property type="entry name" value="TSP1"/>
    <property type="match status" value="1"/>
</dbReference>
<evidence type="ECO:0000256" key="3">
    <source>
        <dbReference type="ARBA" id="ARBA00022729"/>
    </source>
</evidence>
<evidence type="ECO:0000256" key="1">
    <source>
        <dbReference type="ARBA" id="ARBA00004613"/>
    </source>
</evidence>
<dbReference type="OrthoDB" id="5989160at2759"/>
<keyword evidence="4" id="KW-0677">Repeat</keyword>
<evidence type="ECO:0000256" key="4">
    <source>
        <dbReference type="ARBA" id="ARBA00022737"/>
    </source>
</evidence>
<sequence>MNTWPDSCVPSTTERAFVVFPTFFRDSGDEEEMLIDKLSGRQLRAEAEVRVREDLEEVLGWDEWSDWSACSTSCGDGTQHRWRYCLLQAGCSGYNKQTRKCNSFPCSGVVAPLTLEDKKYFHPSQWERVHGRETAWRLKPNSYLWLPAAELPFPTNYFRNHFALLLSLRIDPKMKMEEVRCDTTDPERLDEKLARDSLRERKNGRSPPRLGEKTGI</sequence>
<dbReference type="AlphaFoldDB" id="A0A8S9WTV1"/>
<dbReference type="SMART" id="SM00209">
    <property type="entry name" value="TSP1"/>
    <property type="match status" value="1"/>
</dbReference>
<reference evidence="7" key="1">
    <citation type="journal article" date="2021" name="Mol. Ecol. Resour.">
        <title>Apolygus lucorum genome provides insights into omnivorousness and mesophyll feeding.</title>
        <authorList>
            <person name="Liu Y."/>
            <person name="Liu H."/>
            <person name="Wang H."/>
            <person name="Huang T."/>
            <person name="Liu B."/>
            <person name="Yang B."/>
            <person name="Yin L."/>
            <person name="Li B."/>
            <person name="Zhang Y."/>
            <person name="Zhang S."/>
            <person name="Jiang F."/>
            <person name="Zhang X."/>
            <person name="Ren Y."/>
            <person name="Wang B."/>
            <person name="Wang S."/>
            <person name="Lu Y."/>
            <person name="Wu K."/>
            <person name="Fan W."/>
            <person name="Wang G."/>
        </authorList>
    </citation>
    <scope>NUCLEOTIDE SEQUENCE</scope>
    <source>
        <strain evidence="7">12Hb</strain>
    </source>
</reference>
<protein>
    <recommendedName>
        <fullName evidence="9">ADAMTS cysteine-rich domain-containing protein</fullName>
    </recommendedName>
</protein>
<dbReference type="SUPFAM" id="SSF82895">
    <property type="entry name" value="TSP-1 type 1 repeat"/>
    <property type="match status" value="1"/>
</dbReference>
<name>A0A8S9WTV1_APOLU</name>
<dbReference type="EMBL" id="WIXP02000014">
    <property type="protein sequence ID" value="KAF6200370.1"/>
    <property type="molecule type" value="Genomic_DNA"/>
</dbReference>
<dbReference type="Pfam" id="PF00090">
    <property type="entry name" value="TSP_1"/>
    <property type="match status" value="1"/>
</dbReference>
<evidence type="ECO:0000256" key="2">
    <source>
        <dbReference type="ARBA" id="ARBA00022525"/>
    </source>
</evidence>
<comment type="caution">
    <text evidence="7">The sequence shown here is derived from an EMBL/GenBank/DDBJ whole genome shotgun (WGS) entry which is preliminary data.</text>
</comment>
<keyword evidence="5" id="KW-1015">Disulfide bond</keyword>